<proteinExistence type="predicted"/>
<dbReference type="SUPFAM" id="SSF55797">
    <property type="entry name" value="PR-1-like"/>
    <property type="match status" value="1"/>
</dbReference>
<dbReference type="RefSeq" id="WP_267219203.1">
    <property type="nucleotide sequence ID" value="NZ_JAPCWC010000003.1"/>
</dbReference>
<dbReference type="InterPro" id="IPR001283">
    <property type="entry name" value="CRISP-related"/>
</dbReference>
<feature type="signal peptide" evidence="1">
    <location>
        <begin position="1"/>
        <end position="19"/>
    </location>
</feature>
<sequence>MMFGALASAALAASATGSAVSDAQFQNAVLGVHNRERAAVSSPPLRWSADLARDAARWADWLAAAGMLQHDGANRSEGENLWMGTRGAYRVEEMVAGWANEKALLRRLRSWQDNYHRVGHYTQMIWSGTTAVGCALSKGRSFEVLVCRYDPPGNVWNQSPYRARAVVASGR</sequence>
<comment type="caution">
    <text evidence="3">The sequence shown here is derived from an EMBL/GenBank/DDBJ whole genome shotgun (WGS) entry which is preliminary data.</text>
</comment>
<dbReference type="PRINTS" id="PR00837">
    <property type="entry name" value="V5TPXLIKE"/>
</dbReference>
<dbReference type="Proteomes" id="UP001589858">
    <property type="component" value="Unassembled WGS sequence"/>
</dbReference>
<dbReference type="Gene3D" id="3.40.33.10">
    <property type="entry name" value="CAP"/>
    <property type="match status" value="1"/>
</dbReference>
<evidence type="ECO:0000313" key="3">
    <source>
        <dbReference type="EMBL" id="MFC0685781.1"/>
    </source>
</evidence>
<name>A0ABV6S960_9SPHN</name>
<feature type="domain" description="SCP" evidence="2">
    <location>
        <begin position="24"/>
        <end position="157"/>
    </location>
</feature>
<evidence type="ECO:0000259" key="2">
    <source>
        <dbReference type="SMART" id="SM00198"/>
    </source>
</evidence>
<dbReference type="InterPro" id="IPR002413">
    <property type="entry name" value="V5_allergen-like"/>
</dbReference>
<dbReference type="SMART" id="SM00198">
    <property type="entry name" value="SCP"/>
    <property type="match status" value="1"/>
</dbReference>
<keyword evidence="1" id="KW-0732">Signal</keyword>
<keyword evidence="4" id="KW-1185">Reference proteome</keyword>
<dbReference type="PANTHER" id="PTHR10334">
    <property type="entry name" value="CYSTEINE-RICH SECRETORY PROTEIN-RELATED"/>
    <property type="match status" value="1"/>
</dbReference>
<gene>
    <name evidence="3" type="ORF">ACFFF8_14365</name>
</gene>
<dbReference type="PROSITE" id="PS01010">
    <property type="entry name" value="CRISP_2"/>
    <property type="match status" value="1"/>
</dbReference>
<dbReference type="PROSITE" id="PS01009">
    <property type="entry name" value="CRISP_1"/>
    <property type="match status" value="1"/>
</dbReference>
<reference evidence="3 4" key="1">
    <citation type="submission" date="2024-09" db="EMBL/GenBank/DDBJ databases">
        <authorList>
            <person name="Sun Q."/>
            <person name="Mori K."/>
        </authorList>
    </citation>
    <scope>NUCLEOTIDE SEQUENCE [LARGE SCALE GENOMIC DNA]</scope>
    <source>
        <strain evidence="3 4">CICC 11035S</strain>
    </source>
</reference>
<protein>
    <submittedName>
        <fullName evidence="3">CAP domain-containing protein</fullName>
    </submittedName>
</protein>
<dbReference type="EMBL" id="JBHLTM010000055">
    <property type="protein sequence ID" value="MFC0685781.1"/>
    <property type="molecule type" value="Genomic_DNA"/>
</dbReference>
<evidence type="ECO:0000313" key="4">
    <source>
        <dbReference type="Proteomes" id="UP001589858"/>
    </source>
</evidence>
<organism evidence="3 4">
    <name type="scientific">Novosphingobium clariflavum</name>
    <dbReference type="NCBI Taxonomy" id="2029884"/>
    <lineage>
        <taxon>Bacteria</taxon>
        <taxon>Pseudomonadati</taxon>
        <taxon>Pseudomonadota</taxon>
        <taxon>Alphaproteobacteria</taxon>
        <taxon>Sphingomonadales</taxon>
        <taxon>Sphingomonadaceae</taxon>
        <taxon>Novosphingobium</taxon>
    </lineage>
</organism>
<evidence type="ECO:0000256" key="1">
    <source>
        <dbReference type="SAM" id="SignalP"/>
    </source>
</evidence>
<accession>A0ABV6S960</accession>
<feature type="chain" id="PRO_5045690993" evidence="1">
    <location>
        <begin position="20"/>
        <end position="171"/>
    </location>
</feature>
<dbReference type="Pfam" id="PF00188">
    <property type="entry name" value="CAP"/>
    <property type="match status" value="1"/>
</dbReference>
<dbReference type="InterPro" id="IPR035940">
    <property type="entry name" value="CAP_sf"/>
</dbReference>
<dbReference type="InterPro" id="IPR014044">
    <property type="entry name" value="CAP_dom"/>
</dbReference>
<dbReference type="InterPro" id="IPR018244">
    <property type="entry name" value="Allrgn_V5/Tpx1_CS"/>
</dbReference>
<dbReference type="PRINTS" id="PR00838">
    <property type="entry name" value="V5ALLERGEN"/>
</dbReference>